<dbReference type="GO" id="GO:0046983">
    <property type="term" value="F:protein dimerization activity"/>
    <property type="evidence" value="ECO:0007669"/>
    <property type="project" value="InterPro"/>
</dbReference>
<reference evidence="2" key="1">
    <citation type="journal article" date="2025" name="Foods">
        <title>Unveiling the Microbial Signatures of Arabica Coffee Cherries: Insights into Ripeness Specific Diversity, Functional Traits, and Implications for Quality and Safety.</title>
        <authorList>
            <consortium name="RefSeq"/>
            <person name="Tenea G.N."/>
            <person name="Cifuentes V."/>
            <person name="Reyes P."/>
            <person name="Cevallos-Vallejos M."/>
        </authorList>
    </citation>
    <scope>NUCLEOTIDE SEQUENCE [LARGE SCALE GENOMIC DNA]</scope>
</reference>
<accession>A0A6P6SJD6</accession>
<dbReference type="Proteomes" id="UP001652660">
    <property type="component" value="Chromosome 6c"/>
</dbReference>
<proteinExistence type="predicted"/>
<dbReference type="OrthoDB" id="2013475at2759"/>
<keyword evidence="2" id="KW-1185">Reference proteome</keyword>
<dbReference type="InterPro" id="IPR012337">
    <property type="entry name" value="RNaseH-like_sf"/>
</dbReference>
<dbReference type="InterPro" id="IPR008906">
    <property type="entry name" value="HATC_C_dom"/>
</dbReference>
<reference evidence="3" key="2">
    <citation type="submission" date="2025-08" db="UniProtKB">
        <authorList>
            <consortium name="RefSeq"/>
        </authorList>
    </citation>
    <scope>IDENTIFICATION</scope>
    <source>
        <tissue evidence="3">Leaves</tissue>
    </source>
</reference>
<dbReference type="RefSeq" id="XP_027066183.1">
    <property type="nucleotide sequence ID" value="XM_027210382.2"/>
</dbReference>
<protein>
    <submittedName>
        <fullName evidence="3">Uncharacterized protein isoform X1</fullName>
    </submittedName>
</protein>
<dbReference type="PANTHER" id="PTHR32166">
    <property type="entry name" value="OSJNBA0013A04.12 PROTEIN"/>
    <property type="match status" value="1"/>
</dbReference>
<dbReference type="GeneID" id="113692046"/>
<gene>
    <name evidence="3" type="primary">LOC113692046</name>
</gene>
<name>A0A6P6SJD6_COFAR</name>
<feature type="domain" description="HAT C-terminal dimerisation" evidence="1">
    <location>
        <begin position="52"/>
        <end position="118"/>
    </location>
</feature>
<evidence type="ECO:0000259" key="1">
    <source>
        <dbReference type="Pfam" id="PF05699"/>
    </source>
</evidence>
<dbReference type="Pfam" id="PF05699">
    <property type="entry name" value="Dimer_Tnp_hAT"/>
    <property type="match status" value="1"/>
</dbReference>
<organism evidence="2 3">
    <name type="scientific">Coffea arabica</name>
    <name type="common">Arabian coffee</name>
    <dbReference type="NCBI Taxonomy" id="13443"/>
    <lineage>
        <taxon>Eukaryota</taxon>
        <taxon>Viridiplantae</taxon>
        <taxon>Streptophyta</taxon>
        <taxon>Embryophyta</taxon>
        <taxon>Tracheophyta</taxon>
        <taxon>Spermatophyta</taxon>
        <taxon>Magnoliopsida</taxon>
        <taxon>eudicotyledons</taxon>
        <taxon>Gunneridae</taxon>
        <taxon>Pentapetalae</taxon>
        <taxon>asterids</taxon>
        <taxon>lamiids</taxon>
        <taxon>Gentianales</taxon>
        <taxon>Rubiaceae</taxon>
        <taxon>Ixoroideae</taxon>
        <taxon>Gardenieae complex</taxon>
        <taxon>Bertiereae - Coffeeae clade</taxon>
        <taxon>Coffeeae</taxon>
        <taxon>Coffea</taxon>
    </lineage>
</organism>
<evidence type="ECO:0000313" key="2">
    <source>
        <dbReference type="Proteomes" id="UP001652660"/>
    </source>
</evidence>
<sequence>MRHATSGLLDVIERYSYANPDLMSNLIGEMRLFCKAEGDFGRVSAIQDHDVMLPDEWWTCYGSTAPNLQKLAIRVLSQTCSASGCERNWNLFEHIHSKKRNRLEHQRLNDLVYVHYNLRLNQRNARGRNYDPIDFEDFSANETWILDDEPSQLTSAELESFRNEIATFAISRQSDETLNLDDLDTGDEDETNNEENVEINDLNTGCDVNELGGTEFGRSWEPWA</sequence>
<dbReference type="AlphaFoldDB" id="A0A6P6SJD6"/>
<dbReference type="PANTHER" id="PTHR32166:SF88">
    <property type="entry name" value="HAT TRANSPOSON SUPERFAMILY"/>
    <property type="match status" value="1"/>
</dbReference>
<dbReference type="SUPFAM" id="SSF53098">
    <property type="entry name" value="Ribonuclease H-like"/>
    <property type="match status" value="1"/>
</dbReference>
<evidence type="ECO:0000313" key="3">
    <source>
        <dbReference type="RefSeq" id="XP_027066183.1"/>
    </source>
</evidence>